<comment type="caution">
    <text evidence="1">The sequence shown here is derived from an EMBL/GenBank/DDBJ whole genome shotgun (WGS) entry which is preliminary data.</text>
</comment>
<proteinExistence type="predicted"/>
<evidence type="ECO:0000313" key="1">
    <source>
        <dbReference type="EMBL" id="KKN39010.1"/>
    </source>
</evidence>
<dbReference type="AlphaFoldDB" id="A0A0F9Q4W4"/>
<evidence type="ECO:0008006" key="2">
    <source>
        <dbReference type="Google" id="ProtNLM"/>
    </source>
</evidence>
<dbReference type="EMBL" id="LAZR01001788">
    <property type="protein sequence ID" value="KKN39010.1"/>
    <property type="molecule type" value="Genomic_DNA"/>
</dbReference>
<sequence>MKIENNDERFVATIKTKFLSIIRKVFEVDPLICPQCGGEMKVISFIEDHKVIDKIIAHLKLIIFAERPPPPKALQQELLMASEEMGEYF</sequence>
<name>A0A0F9Q4W4_9ZZZZ</name>
<gene>
    <name evidence="1" type="ORF">LCGC14_0747620</name>
</gene>
<reference evidence="1" key="1">
    <citation type="journal article" date="2015" name="Nature">
        <title>Complex archaea that bridge the gap between prokaryotes and eukaryotes.</title>
        <authorList>
            <person name="Spang A."/>
            <person name="Saw J.H."/>
            <person name="Jorgensen S.L."/>
            <person name="Zaremba-Niedzwiedzka K."/>
            <person name="Martijn J."/>
            <person name="Lind A.E."/>
            <person name="van Eijk R."/>
            <person name="Schleper C."/>
            <person name="Guy L."/>
            <person name="Ettema T.J."/>
        </authorList>
    </citation>
    <scope>NUCLEOTIDE SEQUENCE</scope>
</reference>
<accession>A0A0F9Q4W4</accession>
<organism evidence="1">
    <name type="scientific">marine sediment metagenome</name>
    <dbReference type="NCBI Taxonomy" id="412755"/>
    <lineage>
        <taxon>unclassified sequences</taxon>
        <taxon>metagenomes</taxon>
        <taxon>ecological metagenomes</taxon>
    </lineage>
</organism>
<protein>
    <recommendedName>
        <fullName evidence="2">Transposase zinc-binding domain-containing protein</fullName>
    </recommendedName>
</protein>